<evidence type="ECO:0000313" key="2">
    <source>
        <dbReference type="EMBL" id="NYI43484.1"/>
    </source>
</evidence>
<gene>
    <name evidence="2" type="ORF">BJ993_000564</name>
</gene>
<sequence length="168" mass="17786">MASAAIGRVALFSIHPQYAEAILAGTKSVEFRRTPLADDVTHVVVYATAPTKMVVGIFEVDGVEALSPSSAWRKYSDVGAIEKTAFNAYYAGAATAHVIKVRRVQRLASPLPLSEIDPTLRPPQSFQYLAADVIGSIAPERSLARGAAKLGRGIGRILRNGSEAAPVG</sequence>
<dbReference type="RefSeq" id="WP_179647653.1">
    <property type="nucleotide sequence ID" value="NZ_JACBZM010000001.1"/>
</dbReference>
<dbReference type="Gene3D" id="2.30.130.30">
    <property type="entry name" value="Hypothetical protein"/>
    <property type="match status" value="1"/>
</dbReference>
<protein>
    <submittedName>
        <fullName evidence="2">Putative transcriptional regulator</fullName>
    </submittedName>
</protein>
<dbReference type="SUPFAM" id="SSF88697">
    <property type="entry name" value="PUA domain-like"/>
    <property type="match status" value="1"/>
</dbReference>
<evidence type="ECO:0000313" key="3">
    <source>
        <dbReference type="Proteomes" id="UP000562045"/>
    </source>
</evidence>
<dbReference type="InterPro" id="IPR007374">
    <property type="entry name" value="ASCH_domain"/>
</dbReference>
<dbReference type="EMBL" id="JACBZM010000001">
    <property type="protein sequence ID" value="NYI43484.1"/>
    <property type="molecule type" value="Genomic_DNA"/>
</dbReference>
<dbReference type="InterPro" id="IPR015947">
    <property type="entry name" value="PUA-like_sf"/>
</dbReference>
<evidence type="ECO:0000259" key="1">
    <source>
        <dbReference type="Pfam" id="PF04266"/>
    </source>
</evidence>
<feature type="domain" description="ASCH" evidence="1">
    <location>
        <begin position="13"/>
        <end position="71"/>
    </location>
</feature>
<dbReference type="AlphaFoldDB" id="A0A7Z0CJV7"/>
<accession>A0A7Z0CJV7</accession>
<name>A0A7Z0CJV7_9ACTN</name>
<dbReference type="Pfam" id="PF04266">
    <property type="entry name" value="ASCH"/>
    <property type="match status" value="1"/>
</dbReference>
<comment type="caution">
    <text evidence="2">The sequence shown here is derived from an EMBL/GenBank/DDBJ whole genome shotgun (WGS) entry which is preliminary data.</text>
</comment>
<dbReference type="Proteomes" id="UP000562045">
    <property type="component" value="Unassembled WGS sequence"/>
</dbReference>
<organism evidence="2 3">
    <name type="scientific">Nocardioides aromaticivorans</name>
    <dbReference type="NCBI Taxonomy" id="200618"/>
    <lineage>
        <taxon>Bacteria</taxon>
        <taxon>Bacillati</taxon>
        <taxon>Actinomycetota</taxon>
        <taxon>Actinomycetes</taxon>
        <taxon>Propionibacteriales</taxon>
        <taxon>Nocardioidaceae</taxon>
        <taxon>Nocardioides</taxon>
    </lineage>
</organism>
<proteinExistence type="predicted"/>
<reference evidence="2 3" key="1">
    <citation type="submission" date="2020-07" db="EMBL/GenBank/DDBJ databases">
        <title>Sequencing the genomes of 1000 actinobacteria strains.</title>
        <authorList>
            <person name="Klenk H.-P."/>
        </authorList>
    </citation>
    <scope>NUCLEOTIDE SEQUENCE [LARGE SCALE GENOMIC DNA]</scope>
    <source>
        <strain evidence="2 3">DSM 15131</strain>
    </source>
</reference>